<dbReference type="EMBL" id="ML976018">
    <property type="protein sequence ID" value="KAF1944196.1"/>
    <property type="molecule type" value="Genomic_DNA"/>
</dbReference>
<feature type="region of interest" description="Disordered" evidence="1">
    <location>
        <begin position="27"/>
        <end position="49"/>
    </location>
</feature>
<keyword evidence="3" id="KW-1185">Reference proteome</keyword>
<gene>
    <name evidence="2" type="ORF">EJ02DRAFT_452570</name>
</gene>
<reference evidence="2" key="1">
    <citation type="journal article" date="2020" name="Stud. Mycol.">
        <title>101 Dothideomycetes genomes: a test case for predicting lifestyles and emergence of pathogens.</title>
        <authorList>
            <person name="Haridas S."/>
            <person name="Albert R."/>
            <person name="Binder M."/>
            <person name="Bloem J."/>
            <person name="Labutti K."/>
            <person name="Salamov A."/>
            <person name="Andreopoulos B."/>
            <person name="Baker S."/>
            <person name="Barry K."/>
            <person name="Bills G."/>
            <person name="Bluhm B."/>
            <person name="Cannon C."/>
            <person name="Castanera R."/>
            <person name="Culley D."/>
            <person name="Daum C."/>
            <person name="Ezra D."/>
            <person name="Gonzalez J."/>
            <person name="Henrissat B."/>
            <person name="Kuo A."/>
            <person name="Liang C."/>
            <person name="Lipzen A."/>
            <person name="Lutzoni F."/>
            <person name="Magnuson J."/>
            <person name="Mondo S."/>
            <person name="Nolan M."/>
            <person name="Ohm R."/>
            <person name="Pangilinan J."/>
            <person name="Park H.-J."/>
            <person name="Ramirez L."/>
            <person name="Alfaro M."/>
            <person name="Sun H."/>
            <person name="Tritt A."/>
            <person name="Yoshinaga Y."/>
            <person name="Zwiers L.-H."/>
            <person name="Turgeon B."/>
            <person name="Goodwin S."/>
            <person name="Spatafora J."/>
            <person name="Crous P."/>
            <person name="Grigoriev I."/>
        </authorList>
    </citation>
    <scope>NUCLEOTIDE SEQUENCE</scope>
    <source>
        <strain evidence="2">CBS 161.51</strain>
    </source>
</reference>
<evidence type="ECO:0000313" key="2">
    <source>
        <dbReference type="EMBL" id="KAF1944196.1"/>
    </source>
</evidence>
<organism evidence="2 3">
    <name type="scientific">Clathrospora elynae</name>
    <dbReference type="NCBI Taxonomy" id="706981"/>
    <lineage>
        <taxon>Eukaryota</taxon>
        <taxon>Fungi</taxon>
        <taxon>Dikarya</taxon>
        <taxon>Ascomycota</taxon>
        <taxon>Pezizomycotina</taxon>
        <taxon>Dothideomycetes</taxon>
        <taxon>Pleosporomycetidae</taxon>
        <taxon>Pleosporales</taxon>
        <taxon>Diademaceae</taxon>
        <taxon>Clathrospora</taxon>
    </lineage>
</organism>
<evidence type="ECO:0000256" key="1">
    <source>
        <dbReference type="SAM" id="MobiDB-lite"/>
    </source>
</evidence>
<accession>A0A6A5T0F8</accession>
<sequence>MDLTPIKVRGKKRKHNEALQAALSNLRASQPRAQTSPRNRKLKKQKTSTTAAMNTLQGLPQELLEIIFLYSGNIAFPRCSPSLGRKLSARAITMEFTMQYFFHTVDHRTDTRDRKNTSDPVIQSDILSCRFFTYDFFLGYVQRAHDALIKLRGKAWEKAGVTVHGVSEFEGLLPFKFTKIPYLSFAQGFHIPERLLHGPFTRNKTFLLYVLVSLNGEIDWEGSMAGEIAKTGIKEAIKEGNEHAVAALAVLLGVPKAITVDLLRYAVIHCDSSINILRHLLFNAQILAHESPKDMFLDPALWAWADVNGSKGEVLIDMLKRADAFDLEFYFEDNADWTKIVPFPYGGSRFDARTSLNNIVRELLMNLYRNYGRKITRRGTTEREQE</sequence>
<dbReference type="AlphaFoldDB" id="A0A6A5T0F8"/>
<name>A0A6A5T0F8_9PLEO</name>
<evidence type="ECO:0000313" key="3">
    <source>
        <dbReference type="Proteomes" id="UP000800038"/>
    </source>
</evidence>
<dbReference type="Proteomes" id="UP000800038">
    <property type="component" value="Unassembled WGS sequence"/>
</dbReference>
<dbReference type="OrthoDB" id="1875589at2759"/>
<feature type="compositionally biased region" description="Polar residues" evidence="1">
    <location>
        <begin position="27"/>
        <end position="37"/>
    </location>
</feature>
<protein>
    <submittedName>
        <fullName evidence="2">Uncharacterized protein</fullName>
    </submittedName>
</protein>
<proteinExistence type="predicted"/>